<proteinExistence type="predicted"/>
<evidence type="ECO:0000313" key="2">
    <source>
        <dbReference type="Proteomes" id="UP001497516"/>
    </source>
</evidence>
<name>A0AAV2CXK5_9ROSI</name>
<dbReference type="EMBL" id="OZ034814">
    <property type="protein sequence ID" value="CAL1361113.1"/>
    <property type="molecule type" value="Genomic_DNA"/>
</dbReference>
<reference evidence="1 2" key="1">
    <citation type="submission" date="2024-04" db="EMBL/GenBank/DDBJ databases">
        <authorList>
            <person name="Fracassetti M."/>
        </authorList>
    </citation>
    <scope>NUCLEOTIDE SEQUENCE [LARGE SCALE GENOMIC DNA]</scope>
</reference>
<gene>
    <name evidence="1" type="ORF">LTRI10_LOCUS8504</name>
</gene>
<keyword evidence="2" id="KW-1185">Reference proteome</keyword>
<sequence>MHITVAMEHYAIMAHINKLRKDGVDHQPVKVIPDQLDLEATLSHKQEEIAQQLKSLQPELASLTQEHKSSKRQLDVSCYAIKDHPIHEKIQRMKSIPKRP</sequence>
<dbReference type="Proteomes" id="UP001497516">
    <property type="component" value="Chromosome 10"/>
</dbReference>
<evidence type="ECO:0000313" key="1">
    <source>
        <dbReference type="EMBL" id="CAL1361113.1"/>
    </source>
</evidence>
<dbReference type="AlphaFoldDB" id="A0AAV2CXK5"/>
<protein>
    <submittedName>
        <fullName evidence="1">Uncharacterized protein</fullName>
    </submittedName>
</protein>
<accession>A0AAV2CXK5</accession>
<organism evidence="1 2">
    <name type="scientific">Linum trigynum</name>
    <dbReference type="NCBI Taxonomy" id="586398"/>
    <lineage>
        <taxon>Eukaryota</taxon>
        <taxon>Viridiplantae</taxon>
        <taxon>Streptophyta</taxon>
        <taxon>Embryophyta</taxon>
        <taxon>Tracheophyta</taxon>
        <taxon>Spermatophyta</taxon>
        <taxon>Magnoliopsida</taxon>
        <taxon>eudicotyledons</taxon>
        <taxon>Gunneridae</taxon>
        <taxon>Pentapetalae</taxon>
        <taxon>rosids</taxon>
        <taxon>fabids</taxon>
        <taxon>Malpighiales</taxon>
        <taxon>Linaceae</taxon>
        <taxon>Linum</taxon>
    </lineage>
</organism>